<reference evidence="2" key="2">
    <citation type="journal article" date="2020" name="Nat. Commun.">
        <title>Large-scale genome sequencing of mycorrhizal fungi provides insights into the early evolution of symbiotic traits.</title>
        <authorList>
            <person name="Miyauchi S."/>
            <person name="Kiss E."/>
            <person name="Kuo A."/>
            <person name="Drula E."/>
            <person name="Kohler A."/>
            <person name="Sanchez-Garcia M."/>
            <person name="Morin E."/>
            <person name="Andreopoulos B."/>
            <person name="Barry K.W."/>
            <person name="Bonito G."/>
            <person name="Buee M."/>
            <person name="Carver A."/>
            <person name="Chen C."/>
            <person name="Cichocki N."/>
            <person name="Clum A."/>
            <person name="Culley D."/>
            <person name="Crous P.W."/>
            <person name="Fauchery L."/>
            <person name="Girlanda M."/>
            <person name="Hayes R.D."/>
            <person name="Keri Z."/>
            <person name="LaButti K."/>
            <person name="Lipzen A."/>
            <person name="Lombard V."/>
            <person name="Magnuson J."/>
            <person name="Maillard F."/>
            <person name="Murat C."/>
            <person name="Nolan M."/>
            <person name="Ohm R.A."/>
            <person name="Pangilinan J."/>
            <person name="Pereira M.F."/>
            <person name="Perotto S."/>
            <person name="Peter M."/>
            <person name="Pfister S."/>
            <person name="Riley R."/>
            <person name="Sitrit Y."/>
            <person name="Stielow J.B."/>
            <person name="Szollosi G."/>
            <person name="Zifcakova L."/>
            <person name="Stursova M."/>
            <person name="Spatafora J.W."/>
            <person name="Tedersoo L."/>
            <person name="Vaario L.M."/>
            <person name="Yamada A."/>
            <person name="Yan M."/>
            <person name="Wang P."/>
            <person name="Xu J."/>
            <person name="Bruns T."/>
            <person name="Baldrian P."/>
            <person name="Vilgalys R."/>
            <person name="Dunand C."/>
            <person name="Henrissat B."/>
            <person name="Grigoriev I.V."/>
            <person name="Hibbett D."/>
            <person name="Nagy L.G."/>
            <person name="Martin F.M."/>
        </authorList>
    </citation>
    <scope>NUCLEOTIDE SEQUENCE</scope>
    <source>
        <strain evidence="2">Prilba</strain>
    </source>
</reference>
<organism evidence="2 3">
    <name type="scientific">Russula ochroleuca</name>
    <dbReference type="NCBI Taxonomy" id="152965"/>
    <lineage>
        <taxon>Eukaryota</taxon>
        <taxon>Fungi</taxon>
        <taxon>Dikarya</taxon>
        <taxon>Basidiomycota</taxon>
        <taxon>Agaricomycotina</taxon>
        <taxon>Agaricomycetes</taxon>
        <taxon>Russulales</taxon>
        <taxon>Russulaceae</taxon>
        <taxon>Russula</taxon>
    </lineage>
</organism>
<evidence type="ECO:0000313" key="2">
    <source>
        <dbReference type="EMBL" id="KAF8470525.1"/>
    </source>
</evidence>
<feature type="region of interest" description="Disordered" evidence="1">
    <location>
        <begin position="134"/>
        <end position="155"/>
    </location>
</feature>
<dbReference type="AlphaFoldDB" id="A0A9P5JZC0"/>
<accession>A0A9P5JZC0</accession>
<sequence length="175" mass="19724">MAISILFLSYEEVQSTVDKDATISPTITASTFSSLGFGSNAASSATSYTPDPHAVSKAEAQSYCAGLPSEPTLLYRTGKEQWSLLRGPEARRRLKELCEVFTHPIAKVWNRDLGWQVVKVMDAHTTLFVSRRPRVDEAREDEDTEGEEAREAKKPGRRSCHHLDWHLPRVYLRYG</sequence>
<evidence type="ECO:0000313" key="3">
    <source>
        <dbReference type="Proteomes" id="UP000759537"/>
    </source>
</evidence>
<protein>
    <submittedName>
        <fullName evidence="2">Uncharacterized protein</fullName>
    </submittedName>
</protein>
<name>A0A9P5JZC0_9AGAM</name>
<evidence type="ECO:0000256" key="1">
    <source>
        <dbReference type="SAM" id="MobiDB-lite"/>
    </source>
</evidence>
<dbReference type="OrthoDB" id="3253379at2759"/>
<reference evidence="2" key="1">
    <citation type="submission" date="2019-10" db="EMBL/GenBank/DDBJ databases">
        <authorList>
            <consortium name="DOE Joint Genome Institute"/>
            <person name="Kuo A."/>
            <person name="Miyauchi S."/>
            <person name="Kiss E."/>
            <person name="Drula E."/>
            <person name="Kohler A."/>
            <person name="Sanchez-Garcia M."/>
            <person name="Andreopoulos B."/>
            <person name="Barry K.W."/>
            <person name="Bonito G."/>
            <person name="Buee M."/>
            <person name="Carver A."/>
            <person name="Chen C."/>
            <person name="Cichocki N."/>
            <person name="Clum A."/>
            <person name="Culley D."/>
            <person name="Crous P.W."/>
            <person name="Fauchery L."/>
            <person name="Girlanda M."/>
            <person name="Hayes R."/>
            <person name="Keri Z."/>
            <person name="LaButti K."/>
            <person name="Lipzen A."/>
            <person name="Lombard V."/>
            <person name="Magnuson J."/>
            <person name="Maillard F."/>
            <person name="Morin E."/>
            <person name="Murat C."/>
            <person name="Nolan M."/>
            <person name="Ohm R."/>
            <person name="Pangilinan J."/>
            <person name="Pereira M."/>
            <person name="Perotto S."/>
            <person name="Peter M."/>
            <person name="Riley R."/>
            <person name="Sitrit Y."/>
            <person name="Stielow B."/>
            <person name="Szollosi G."/>
            <person name="Zifcakova L."/>
            <person name="Stursova M."/>
            <person name="Spatafora J.W."/>
            <person name="Tedersoo L."/>
            <person name="Vaario L.-M."/>
            <person name="Yamada A."/>
            <person name="Yan M."/>
            <person name="Wang P."/>
            <person name="Xu J."/>
            <person name="Bruns T."/>
            <person name="Baldrian P."/>
            <person name="Vilgalys R."/>
            <person name="Henrissat B."/>
            <person name="Grigoriev I.V."/>
            <person name="Hibbett D."/>
            <person name="Nagy L.G."/>
            <person name="Martin F.M."/>
        </authorList>
    </citation>
    <scope>NUCLEOTIDE SEQUENCE</scope>
    <source>
        <strain evidence="2">Prilba</strain>
    </source>
</reference>
<gene>
    <name evidence="2" type="ORF">DFH94DRAFT_685143</name>
</gene>
<dbReference type="EMBL" id="WHVB01000025">
    <property type="protein sequence ID" value="KAF8470525.1"/>
    <property type="molecule type" value="Genomic_DNA"/>
</dbReference>
<dbReference type="Proteomes" id="UP000759537">
    <property type="component" value="Unassembled WGS sequence"/>
</dbReference>
<keyword evidence="3" id="KW-1185">Reference proteome</keyword>
<proteinExistence type="predicted"/>
<comment type="caution">
    <text evidence="2">The sequence shown here is derived from an EMBL/GenBank/DDBJ whole genome shotgun (WGS) entry which is preliminary data.</text>
</comment>